<keyword evidence="3" id="KW-0812">Transmembrane</keyword>
<evidence type="ECO:0000313" key="5">
    <source>
        <dbReference type="EMBL" id="KAF7397387.1"/>
    </source>
</evidence>
<dbReference type="PANTHER" id="PTHR11559">
    <property type="entry name" value="CARBOXYLESTERASE"/>
    <property type="match status" value="1"/>
</dbReference>
<comment type="caution">
    <text evidence="5">The sequence shown here is derived from an EMBL/GenBank/DDBJ whole genome shotgun (WGS) entry which is preliminary data.</text>
</comment>
<dbReference type="EMBL" id="JACSDZ010000008">
    <property type="protein sequence ID" value="KAF7397387.1"/>
    <property type="molecule type" value="Genomic_DNA"/>
</dbReference>
<feature type="region of interest" description="Disordered" evidence="2">
    <location>
        <begin position="1"/>
        <end position="119"/>
    </location>
</feature>
<gene>
    <name evidence="5" type="ORF">HZH68_008609</name>
</gene>
<dbReference type="AlphaFoldDB" id="A0A834JZN2"/>
<evidence type="ECO:0000256" key="1">
    <source>
        <dbReference type="ARBA" id="ARBA00023180"/>
    </source>
</evidence>
<reference evidence="5" key="1">
    <citation type="journal article" date="2020" name="G3 (Bethesda)">
        <title>High-Quality Assemblies for Three Invasive Social Wasps from the &lt;i&gt;Vespula&lt;/i&gt; Genus.</title>
        <authorList>
            <person name="Harrop T.W.R."/>
            <person name="Guhlin J."/>
            <person name="McLaughlin G.M."/>
            <person name="Permina E."/>
            <person name="Stockwell P."/>
            <person name="Gilligan J."/>
            <person name="Le Lec M.F."/>
            <person name="Gruber M.A.M."/>
            <person name="Quinn O."/>
            <person name="Lovegrove M."/>
            <person name="Duncan E.J."/>
            <person name="Remnant E.J."/>
            <person name="Van Eeckhoven J."/>
            <person name="Graham B."/>
            <person name="Knapp R.A."/>
            <person name="Langford K.W."/>
            <person name="Kronenberg Z."/>
            <person name="Press M.O."/>
            <person name="Eacker S.M."/>
            <person name="Wilson-Rankin E.E."/>
            <person name="Purcell J."/>
            <person name="Lester P.J."/>
            <person name="Dearden P.K."/>
        </authorList>
    </citation>
    <scope>NUCLEOTIDE SEQUENCE</scope>
    <source>
        <strain evidence="5">Linc-1</strain>
    </source>
</reference>
<keyword evidence="3" id="KW-0472">Membrane</keyword>
<feature type="compositionally biased region" description="Basic and acidic residues" evidence="2">
    <location>
        <begin position="67"/>
        <end position="81"/>
    </location>
</feature>
<organism evidence="5 6">
    <name type="scientific">Vespula germanica</name>
    <name type="common">German yellow jacket</name>
    <name type="synonym">Paravespula germanica</name>
    <dbReference type="NCBI Taxonomy" id="30212"/>
    <lineage>
        <taxon>Eukaryota</taxon>
        <taxon>Metazoa</taxon>
        <taxon>Ecdysozoa</taxon>
        <taxon>Arthropoda</taxon>
        <taxon>Hexapoda</taxon>
        <taxon>Insecta</taxon>
        <taxon>Pterygota</taxon>
        <taxon>Neoptera</taxon>
        <taxon>Endopterygota</taxon>
        <taxon>Hymenoptera</taxon>
        <taxon>Apocrita</taxon>
        <taxon>Aculeata</taxon>
        <taxon>Vespoidea</taxon>
        <taxon>Vespidae</taxon>
        <taxon>Vespinae</taxon>
        <taxon>Vespula</taxon>
    </lineage>
</organism>
<evidence type="ECO:0000256" key="3">
    <source>
        <dbReference type="SAM" id="Phobius"/>
    </source>
</evidence>
<keyword evidence="3" id="KW-1133">Transmembrane helix</keyword>
<dbReference type="InterPro" id="IPR019819">
    <property type="entry name" value="Carboxylesterase_B_CS"/>
</dbReference>
<dbReference type="Proteomes" id="UP000617340">
    <property type="component" value="Unassembled WGS sequence"/>
</dbReference>
<sequence>MSQADQDKDKSMDKKEIAEEEREKMLNAENTKHTGAAPAPDLESEENKPKKKIPIGGIKMPGFCRTKSKEPCKDDETKPTESTDTETTAVMTKENEQNAPPAPEKPTTPAKDSKEKEGRKGILNAIRLPLVSVFPRKKNKVLITPVQPDSFFPQLLFTLRLRLIYRYPKKYRYIQLSTSFVKSNVNDQVIMGKGKIYISSFVGQNLFLKDGDAELGTTGAAGLASIETLDDGGTEKNPIANEDGMETVRLDSDAADGAEPPKRHFFVVCVSAARRNLFALAAVLCILLSVIIIICVACAGPRRNTNLSHKSDKYIEAVTSCGPIQGVLEDGAYAFRGIPYAVPPVDNRRWQTAEPLSRLEHCWNGTYLAHNASEMCWQRETSGRIDGVEDCLYLDVFTPDVRYDSPLPVVVMIGAETLSGSSPGVMQPSAKLARVRDMIFVRPNFRLGIFGFLATEPLSRATHPPTSGNYGLSDIIAALQWVQLNIQYFGGNKTSVTLWGHRAGGTLVTTLVGIRKTRGLFSKVWVSSGSAIFPRKDLKKSEQQSEQFLNSIRCTDANCLRNKGAEDLIDAVPETWHSSFVGLPETRETLARDRMHEWLVLDGAILQEHVGEIWVRDELPIKIVMGTTAHSGTPARYLSSNVTFNSTQIEKIIRESLLGTSGLADEALRRYNATLEGLVRMISDIRVVCPLVTVASMKSNVPFYVATQPRGNLADPDSDAAAILGTYAARTSEEKRHVSAMQQLFNHYVWHGEVPQADSSGANRVLIVSQDILPQHDYPNCDFWIQKDIVPLYGRVD</sequence>
<evidence type="ECO:0000259" key="4">
    <source>
        <dbReference type="Pfam" id="PF00135"/>
    </source>
</evidence>
<name>A0A834JZN2_VESGE</name>
<feature type="transmembrane region" description="Helical" evidence="3">
    <location>
        <begin position="277"/>
        <end position="300"/>
    </location>
</feature>
<accession>A0A834JZN2</accession>
<keyword evidence="6" id="KW-1185">Reference proteome</keyword>
<protein>
    <recommendedName>
        <fullName evidence="4">Carboxylesterase type B domain-containing protein</fullName>
    </recommendedName>
</protein>
<dbReference type="Gene3D" id="3.40.50.1820">
    <property type="entry name" value="alpha/beta hydrolase"/>
    <property type="match status" value="1"/>
</dbReference>
<feature type="domain" description="Carboxylesterase type B" evidence="4">
    <location>
        <begin position="318"/>
        <end position="705"/>
    </location>
</feature>
<proteinExistence type="predicted"/>
<evidence type="ECO:0000256" key="2">
    <source>
        <dbReference type="SAM" id="MobiDB-lite"/>
    </source>
</evidence>
<dbReference type="Pfam" id="PF00135">
    <property type="entry name" value="COesterase"/>
    <property type="match status" value="1"/>
</dbReference>
<evidence type="ECO:0000313" key="6">
    <source>
        <dbReference type="Proteomes" id="UP000617340"/>
    </source>
</evidence>
<dbReference type="InterPro" id="IPR002018">
    <property type="entry name" value="CarbesteraseB"/>
</dbReference>
<feature type="compositionally biased region" description="Basic and acidic residues" evidence="2">
    <location>
        <begin position="1"/>
        <end position="32"/>
    </location>
</feature>
<dbReference type="PROSITE" id="PS00941">
    <property type="entry name" value="CARBOXYLESTERASE_B_2"/>
    <property type="match status" value="1"/>
</dbReference>
<dbReference type="SUPFAM" id="SSF53474">
    <property type="entry name" value="alpha/beta-Hydrolases"/>
    <property type="match status" value="1"/>
</dbReference>
<dbReference type="InterPro" id="IPR050309">
    <property type="entry name" value="Type-B_Carboxylest/Lipase"/>
</dbReference>
<keyword evidence="1" id="KW-0325">Glycoprotein</keyword>
<dbReference type="InterPro" id="IPR029058">
    <property type="entry name" value="AB_hydrolase_fold"/>
</dbReference>